<keyword evidence="2" id="KW-1185">Reference proteome</keyword>
<proteinExistence type="predicted"/>
<sequence>MEEETIECDEARHLGYKAKKVLDDVFFKYETKPNLTSLASSITKGDWIVVNGVDGIWNYMNEPTSFEFGKITYSY</sequence>
<gene>
    <name evidence="1" type="ORF">MKW98_007639</name>
</gene>
<reference evidence="1" key="1">
    <citation type="submission" date="2022-04" db="EMBL/GenBank/DDBJ databases">
        <title>A functionally conserved STORR gene fusion in Papaver species that diverged 16.8 million years ago.</title>
        <authorList>
            <person name="Catania T."/>
        </authorList>
    </citation>
    <scope>NUCLEOTIDE SEQUENCE</scope>
    <source>
        <strain evidence="1">S-188037</strain>
    </source>
</reference>
<evidence type="ECO:0000313" key="1">
    <source>
        <dbReference type="EMBL" id="KAI3859258.1"/>
    </source>
</evidence>
<name>A0AAD4X8L7_9MAGN</name>
<dbReference type="Proteomes" id="UP001202328">
    <property type="component" value="Unassembled WGS sequence"/>
</dbReference>
<dbReference type="AlphaFoldDB" id="A0AAD4X8L7"/>
<protein>
    <submittedName>
        <fullName evidence="1">Uncharacterized protein</fullName>
    </submittedName>
</protein>
<evidence type="ECO:0000313" key="2">
    <source>
        <dbReference type="Proteomes" id="UP001202328"/>
    </source>
</evidence>
<dbReference type="EMBL" id="JAJJMB010014612">
    <property type="protein sequence ID" value="KAI3859258.1"/>
    <property type="molecule type" value="Genomic_DNA"/>
</dbReference>
<organism evidence="1 2">
    <name type="scientific">Papaver atlanticum</name>
    <dbReference type="NCBI Taxonomy" id="357466"/>
    <lineage>
        <taxon>Eukaryota</taxon>
        <taxon>Viridiplantae</taxon>
        <taxon>Streptophyta</taxon>
        <taxon>Embryophyta</taxon>
        <taxon>Tracheophyta</taxon>
        <taxon>Spermatophyta</taxon>
        <taxon>Magnoliopsida</taxon>
        <taxon>Ranunculales</taxon>
        <taxon>Papaveraceae</taxon>
        <taxon>Papaveroideae</taxon>
        <taxon>Papaver</taxon>
    </lineage>
</organism>
<accession>A0AAD4X8L7</accession>
<comment type="caution">
    <text evidence="1">The sequence shown here is derived from an EMBL/GenBank/DDBJ whole genome shotgun (WGS) entry which is preliminary data.</text>
</comment>